<dbReference type="STRING" id="3076.A0A2P6TGA6"/>
<protein>
    <submittedName>
        <fullName evidence="5">Methyltransferase TARBP1</fullName>
    </submittedName>
</protein>
<dbReference type="InterPro" id="IPR029028">
    <property type="entry name" value="Alpha/beta_knot_MTases"/>
</dbReference>
<evidence type="ECO:0000259" key="4">
    <source>
        <dbReference type="Pfam" id="PF00588"/>
    </source>
</evidence>
<dbReference type="InterPro" id="IPR045330">
    <property type="entry name" value="TRM3/TARBP1"/>
</dbReference>
<keyword evidence="6" id="KW-1185">Reference proteome</keyword>
<sequence>MAETGPAHDDDLADACSRAPKFGLNAKALILQAALAEDDEPAAPRPDPAAEAAAATARRGAEYLTAVDVKQRPLVAYLARSKIPRINRQTVLNKLAGEHLALAGAATCSPALEPAAAAANLQLRKAAFDAALAQELELFRRCGSAQVYQNLAARTSATQWPRPGGIDAQQAQQAQEAQQAQAAGQRGEAPNAPLAAAAAVRQQVELFVRAELHPLLKRQQISLALHDAVCERCTAKIMACHADATSADFLVPEAGSIRALQPDGQLPPAWQPLLKLLDCLEELSPHLVKDAWGEIDRLHPPTGGPEGSGSEGSSEGSLEWKWMEVVWSRGLAHEHQQVQRMVLSSFMSRRWEPAQLSAVPAGFVLHTLLPAAGQGHLWRGEGAAELQQALFGTSVAQGRSAAAAAAAAAAALHGPAGSLQQLLGRLLDLGAKSWRTMAIVSLQLCGLLVRHPELAGHYSAPVQTLLLWGAADDPGQSGVGDPVDAEAAAELAALMAPGDAQLAAAFASSPLAPRVAALCLLHSWAEQAQQAQQAAGQQQAAPAAAAAEAGRQFWRQLFDLALHDGELGATRYSSLGVAHRRKVRLWQALCVLSPLVPPHEAEEVLGALLSLMAATADAANVRQYQDTIALVLLRQRSDLLRSRVLPPLADCSSSGSHALSSLILIAARAAVAQLAPAGQPVGGGIGQAAACAATEQQGQQQQQLTEEQRGLLADVVAAVAPWALCHVHALRTFAQLVLWRLFELFPSLPAGDATAAALLRFFRENDDVNRLRRGLAHAFYFDAYQLDAAVTPAGVLGQEGSAQRGEEGFEGAPQPLLEVVQSFLAIERQALRHDMRQREAATAAAELAPTIQQQQQQQQLGHQSGGGSNWQKKGGGAAVAGPAAAGPWADALGASALLAAAGGGSGLDGTELELGAAEEAAAAARGGPRQELVVVASLLTKAPNLAGLARTCEVFRASSLVLGDLAVTRQKEFTSIAVTAHHWVPLQEVPEAALAPWLRRQAADGWALVGLEQTAESVPLQDFGFPSRAVLVLGREKEGIPADILALLHHTVEIPQLGLIRSLNVHVSGAIGMYEYTRQALQAAQGSAAAQQAGSG</sequence>
<feature type="domain" description="tRNA/rRNA methyltransferase SpoU type" evidence="4">
    <location>
        <begin position="932"/>
        <end position="1074"/>
    </location>
</feature>
<dbReference type="GO" id="GO:0030488">
    <property type="term" value="P:tRNA methylation"/>
    <property type="evidence" value="ECO:0007669"/>
    <property type="project" value="InterPro"/>
</dbReference>
<reference evidence="5 6" key="1">
    <citation type="journal article" date="2018" name="Plant J.">
        <title>Genome sequences of Chlorella sorokiniana UTEX 1602 and Micractinium conductrix SAG 241.80: implications to maltose excretion by a green alga.</title>
        <authorList>
            <person name="Arriola M.B."/>
            <person name="Velmurugan N."/>
            <person name="Zhang Y."/>
            <person name="Plunkett M.H."/>
            <person name="Hondzo H."/>
            <person name="Barney B.M."/>
        </authorList>
    </citation>
    <scope>NUCLEOTIDE SEQUENCE [LARGE SCALE GENOMIC DNA]</scope>
    <source>
        <strain evidence="6">UTEX 1602</strain>
    </source>
</reference>
<dbReference type="GO" id="GO:0016423">
    <property type="term" value="F:tRNA (guanine) methyltransferase activity"/>
    <property type="evidence" value="ECO:0007669"/>
    <property type="project" value="InterPro"/>
</dbReference>
<dbReference type="Pfam" id="PF00588">
    <property type="entry name" value="SpoU_methylase"/>
    <property type="match status" value="1"/>
</dbReference>
<dbReference type="EMBL" id="LHPG02000017">
    <property type="protein sequence ID" value="PRW33151.1"/>
    <property type="molecule type" value="Genomic_DNA"/>
</dbReference>
<dbReference type="InterPro" id="IPR044748">
    <property type="entry name" value="Trm3/TARBP1_C"/>
</dbReference>
<dbReference type="Proteomes" id="UP000239899">
    <property type="component" value="Unassembled WGS sequence"/>
</dbReference>
<dbReference type="InterPro" id="IPR029026">
    <property type="entry name" value="tRNA_m1G_MTases_N"/>
</dbReference>
<evidence type="ECO:0000313" key="5">
    <source>
        <dbReference type="EMBL" id="PRW33151.1"/>
    </source>
</evidence>
<feature type="compositionally biased region" description="Low complexity" evidence="3">
    <location>
        <begin position="841"/>
        <end position="859"/>
    </location>
</feature>
<name>A0A2P6TGA6_CHLSO</name>
<dbReference type="OrthoDB" id="241340at2759"/>
<dbReference type="SUPFAM" id="SSF75217">
    <property type="entry name" value="alpha/beta knot"/>
    <property type="match status" value="1"/>
</dbReference>
<dbReference type="Gene3D" id="3.40.1280.10">
    <property type="match status" value="1"/>
</dbReference>
<feature type="region of interest" description="Disordered" evidence="3">
    <location>
        <begin position="841"/>
        <end position="879"/>
    </location>
</feature>
<keyword evidence="1 5" id="KW-0489">Methyltransferase</keyword>
<evidence type="ECO:0000256" key="2">
    <source>
        <dbReference type="ARBA" id="ARBA00022679"/>
    </source>
</evidence>
<feature type="region of interest" description="Disordered" evidence="3">
    <location>
        <begin position="159"/>
        <end position="188"/>
    </location>
</feature>
<organism evidence="5 6">
    <name type="scientific">Chlorella sorokiniana</name>
    <name type="common">Freshwater green alga</name>
    <dbReference type="NCBI Taxonomy" id="3076"/>
    <lineage>
        <taxon>Eukaryota</taxon>
        <taxon>Viridiplantae</taxon>
        <taxon>Chlorophyta</taxon>
        <taxon>core chlorophytes</taxon>
        <taxon>Trebouxiophyceae</taxon>
        <taxon>Chlorellales</taxon>
        <taxon>Chlorellaceae</taxon>
        <taxon>Chlorella clade</taxon>
        <taxon>Chlorella</taxon>
    </lineage>
</organism>
<comment type="caution">
    <text evidence="5">The sequence shown here is derived from an EMBL/GenBank/DDBJ whole genome shotgun (WGS) entry which is preliminary data.</text>
</comment>
<evidence type="ECO:0000256" key="1">
    <source>
        <dbReference type="ARBA" id="ARBA00022603"/>
    </source>
</evidence>
<dbReference type="PANTHER" id="PTHR12029:SF11">
    <property type="entry name" value="METHYLTRANSFERASE TARBP1-RELATED"/>
    <property type="match status" value="1"/>
</dbReference>
<dbReference type="GO" id="GO:0003723">
    <property type="term" value="F:RNA binding"/>
    <property type="evidence" value="ECO:0007669"/>
    <property type="project" value="InterPro"/>
</dbReference>
<evidence type="ECO:0000313" key="6">
    <source>
        <dbReference type="Proteomes" id="UP000239899"/>
    </source>
</evidence>
<feature type="compositionally biased region" description="Low complexity" evidence="3">
    <location>
        <begin position="168"/>
        <end position="188"/>
    </location>
</feature>
<dbReference type="InterPro" id="IPR001537">
    <property type="entry name" value="SpoU_MeTrfase"/>
</dbReference>
<dbReference type="PANTHER" id="PTHR12029">
    <property type="entry name" value="RNA METHYLTRANSFERASE"/>
    <property type="match status" value="1"/>
</dbReference>
<gene>
    <name evidence="5" type="ORF">C2E21_7797</name>
</gene>
<proteinExistence type="predicted"/>
<dbReference type="CDD" id="cd18091">
    <property type="entry name" value="SpoU-like_TRM3-like"/>
    <property type="match status" value="1"/>
</dbReference>
<feature type="compositionally biased region" description="Gly residues" evidence="3">
    <location>
        <begin position="863"/>
        <end position="878"/>
    </location>
</feature>
<accession>A0A2P6TGA6</accession>
<evidence type="ECO:0000256" key="3">
    <source>
        <dbReference type="SAM" id="MobiDB-lite"/>
    </source>
</evidence>
<keyword evidence="2" id="KW-0808">Transferase</keyword>
<dbReference type="AlphaFoldDB" id="A0A2P6TGA6"/>
<feature type="region of interest" description="Disordered" evidence="3">
    <location>
        <begin position="297"/>
        <end position="316"/>
    </location>
</feature>